<dbReference type="InterPro" id="IPR038247">
    <property type="entry name" value="Jag_N_dom_sf"/>
</dbReference>
<keyword evidence="5 6" id="KW-0961">Cell wall biogenesis/degradation</keyword>
<protein>
    <recommendedName>
        <fullName evidence="6">RNA-binding protein KhpB</fullName>
    </recommendedName>
    <alternativeName>
        <fullName evidence="6">RNA-binding protein EloR</fullName>
    </alternativeName>
</protein>
<reference evidence="8 9" key="1">
    <citation type="journal article" date="2015" name="J. Biotechnol.">
        <title>Complete genome sequence of Paenibacillus beijingensis 7188(T) (=DSM 24997(T)), a novel rhizobacterium from jujube garden soil.</title>
        <authorList>
            <person name="Kwak Y."/>
            <person name="Shin J.H."/>
        </authorList>
    </citation>
    <scope>NUCLEOTIDE SEQUENCE [LARGE SCALE GENOMIC DNA]</scope>
    <source>
        <strain evidence="8 9">DSM 24997</strain>
    </source>
</reference>
<dbReference type="Gene3D" id="3.30.300.20">
    <property type="match status" value="1"/>
</dbReference>
<keyword evidence="1 6" id="KW-0963">Cytoplasm</keyword>
<dbReference type="PATRIC" id="fig|1126833.4.peg.2248"/>
<evidence type="ECO:0000256" key="5">
    <source>
        <dbReference type="ARBA" id="ARBA00023316"/>
    </source>
</evidence>
<dbReference type="EMBL" id="CP011058">
    <property type="protein sequence ID" value="AJY74890.1"/>
    <property type="molecule type" value="Genomic_DNA"/>
</dbReference>
<dbReference type="Gene3D" id="3.30.30.80">
    <property type="entry name" value="probable RNA-binding protein from clostridium symbiosum atcc 14940"/>
    <property type="match status" value="1"/>
</dbReference>
<evidence type="ECO:0000313" key="9">
    <source>
        <dbReference type="Proteomes" id="UP000032633"/>
    </source>
</evidence>
<dbReference type="STRING" id="1126833.VN24_10175"/>
<comment type="subcellular location">
    <subcellularLocation>
        <location evidence="6">Cytoplasm</location>
    </subcellularLocation>
</comment>
<dbReference type="SMART" id="SM01245">
    <property type="entry name" value="Jag_N"/>
    <property type="match status" value="1"/>
</dbReference>
<dbReference type="HAMAP" id="MF_00867">
    <property type="entry name" value="KhpB"/>
    <property type="match status" value="1"/>
</dbReference>
<proteinExistence type="inferred from homology"/>
<keyword evidence="3 6" id="KW-0133">Cell shape</keyword>
<evidence type="ECO:0000256" key="4">
    <source>
        <dbReference type="ARBA" id="ARBA00023186"/>
    </source>
</evidence>
<dbReference type="InterPro" id="IPR001374">
    <property type="entry name" value="R3H_dom"/>
</dbReference>
<name>A0A0D5NIE2_9BACL</name>
<dbReference type="SUPFAM" id="SSF82708">
    <property type="entry name" value="R3H domain"/>
    <property type="match status" value="1"/>
</dbReference>
<dbReference type="HOGENOM" id="CLU_042512_0_1_9"/>
<dbReference type="GO" id="GO:0071555">
    <property type="term" value="P:cell wall organization"/>
    <property type="evidence" value="ECO:0007669"/>
    <property type="project" value="UniProtKB-KW"/>
</dbReference>
<comment type="domain">
    <text evidence="6">Has an N-terminal Jag-N domain and 2 RNA-binding domains (KH and R3H).</text>
</comment>
<dbReference type="PANTHER" id="PTHR35800">
    <property type="entry name" value="PROTEIN JAG"/>
    <property type="match status" value="1"/>
</dbReference>
<dbReference type="InterPro" id="IPR015946">
    <property type="entry name" value="KH_dom-like_a/b"/>
</dbReference>
<dbReference type="CDD" id="cd02414">
    <property type="entry name" value="KH-II_Jag"/>
    <property type="match status" value="1"/>
</dbReference>
<dbReference type="Gene3D" id="3.30.1370.50">
    <property type="entry name" value="R3H-like domain"/>
    <property type="match status" value="1"/>
</dbReference>
<dbReference type="InterPro" id="IPR032782">
    <property type="entry name" value="KhpB_N"/>
</dbReference>
<dbReference type="Pfam" id="PF01424">
    <property type="entry name" value="R3H"/>
    <property type="match status" value="1"/>
</dbReference>
<dbReference type="SMART" id="SM00393">
    <property type="entry name" value="R3H"/>
    <property type="match status" value="1"/>
</dbReference>
<organism evidence="8 9">
    <name type="scientific">Paenibacillus beijingensis</name>
    <dbReference type="NCBI Taxonomy" id="1126833"/>
    <lineage>
        <taxon>Bacteria</taxon>
        <taxon>Bacillati</taxon>
        <taxon>Bacillota</taxon>
        <taxon>Bacilli</taxon>
        <taxon>Bacillales</taxon>
        <taxon>Paenibacillaceae</taxon>
        <taxon>Paenibacillus</taxon>
    </lineage>
</organism>
<comment type="similarity">
    <text evidence="6">Belongs to the KhpB RNA-binding protein family.</text>
</comment>
<reference evidence="9" key="2">
    <citation type="submission" date="2015-03" db="EMBL/GenBank/DDBJ databases">
        <title>Genome sequence of Paenibacillus beijingensis strain DSM 24997T.</title>
        <authorList>
            <person name="Kwak Y."/>
            <person name="Shin J.-H."/>
        </authorList>
    </citation>
    <scope>NUCLEOTIDE SEQUENCE [LARGE SCALE GENOMIC DNA]</scope>
    <source>
        <strain evidence="9">DSM 24997</strain>
    </source>
</reference>
<accession>A0A0D5NIE2</accession>
<comment type="subunit">
    <text evidence="6">Forms a complex with KhpA.</text>
</comment>
<keyword evidence="9" id="KW-1185">Reference proteome</keyword>
<dbReference type="Proteomes" id="UP000032633">
    <property type="component" value="Chromosome"/>
</dbReference>
<gene>
    <name evidence="6" type="primary">khpB</name>
    <name evidence="6" type="synonym">eloR</name>
    <name evidence="8" type="ORF">VN24_10175</name>
</gene>
<dbReference type="PANTHER" id="PTHR35800:SF1">
    <property type="entry name" value="RNA-BINDING PROTEIN KHPB"/>
    <property type="match status" value="1"/>
</dbReference>
<evidence type="ECO:0000313" key="8">
    <source>
        <dbReference type="EMBL" id="AJY74890.1"/>
    </source>
</evidence>
<dbReference type="RefSeq" id="WP_045670323.1">
    <property type="nucleotide sequence ID" value="NZ_CP011058.1"/>
</dbReference>
<dbReference type="GO" id="GO:0003723">
    <property type="term" value="F:RNA binding"/>
    <property type="evidence" value="ECO:0007669"/>
    <property type="project" value="UniProtKB-UniRule"/>
</dbReference>
<dbReference type="PROSITE" id="PS51061">
    <property type="entry name" value="R3H"/>
    <property type="match status" value="1"/>
</dbReference>
<dbReference type="CDD" id="cd02644">
    <property type="entry name" value="R3H_jag"/>
    <property type="match status" value="1"/>
</dbReference>
<dbReference type="GO" id="GO:0009252">
    <property type="term" value="P:peptidoglycan biosynthetic process"/>
    <property type="evidence" value="ECO:0007669"/>
    <property type="project" value="UniProtKB-UniRule"/>
</dbReference>
<evidence type="ECO:0000256" key="2">
    <source>
        <dbReference type="ARBA" id="ARBA00022884"/>
    </source>
</evidence>
<dbReference type="GO" id="GO:0008360">
    <property type="term" value="P:regulation of cell shape"/>
    <property type="evidence" value="ECO:0007669"/>
    <property type="project" value="UniProtKB-KW"/>
</dbReference>
<dbReference type="KEGG" id="pbj:VN24_10175"/>
<evidence type="ECO:0000256" key="6">
    <source>
        <dbReference type="HAMAP-Rule" id="MF_00867"/>
    </source>
</evidence>
<keyword evidence="2 6" id="KW-0694">RNA-binding</keyword>
<dbReference type="NCBIfam" id="NF041568">
    <property type="entry name" value="Jag_EloR"/>
    <property type="match status" value="1"/>
</dbReference>
<dbReference type="GO" id="GO:0003677">
    <property type="term" value="F:DNA binding"/>
    <property type="evidence" value="ECO:0007669"/>
    <property type="project" value="UniProtKB-KW"/>
</dbReference>
<comment type="function">
    <text evidence="6">A probable RNA chaperone. Forms a complex with KhpA which binds to cellular RNA and controls its expression. Plays a role in peptidoglycan (PG) homeostasis and cell length regulation.</text>
</comment>
<dbReference type="Pfam" id="PF14804">
    <property type="entry name" value="Jag_N"/>
    <property type="match status" value="1"/>
</dbReference>
<sequence length="207" mass="23123">MRIVASGKTVEDAVRTGLAQLGTSEDRVKMSVLEQPSKGLFGLFGVRKATVEMELLPQPPDALEEAQQFLLRVAEAMGITVQVELRKSREGQLLLLSGDKIGKMIGRRGAALDALQYLANIVANRYSDSRLRIILDAEDFRERRRQTLAELSHRIAGRVIRTGKEVVLEAMSAQERKVIHAQLQNHPKVKTYSKGDEPNRRVVVTLK</sequence>
<dbReference type="Pfam" id="PF13083">
    <property type="entry name" value="KH_KhpA-B"/>
    <property type="match status" value="1"/>
</dbReference>
<dbReference type="AlphaFoldDB" id="A0A0D5NIE2"/>
<evidence type="ECO:0000256" key="1">
    <source>
        <dbReference type="ARBA" id="ARBA00022490"/>
    </source>
</evidence>
<feature type="region of interest" description="Jag_N domain" evidence="6">
    <location>
        <begin position="4"/>
        <end position="54"/>
    </location>
</feature>
<evidence type="ECO:0000256" key="3">
    <source>
        <dbReference type="ARBA" id="ARBA00022960"/>
    </source>
</evidence>
<keyword evidence="4 6" id="KW-0143">Chaperone</keyword>
<dbReference type="GO" id="GO:0005737">
    <property type="term" value="C:cytoplasm"/>
    <property type="evidence" value="ECO:0007669"/>
    <property type="project" value="UniProtKB-SubCell"/>
</dbReference>
<dbReference type="InterPro" id="IPR039247">
    <property type="entry name" value="KhpB"/>
</dbReference>
<evidence type="ECO:0000259" key="7">
    <source>
        <dbReference type="PROSITE" id="PS51061"/>
    </source>
</evidence>
<feature type="domain" description="R3H" evidence="7">
    <location>
        <begin position="142"/>
        <end position="207"/>
    </location>
</feature>
<dbReference type="OrthoDB" id="9794483at2"/>
<dbReference type="InterPro" id="IPR038008">
    <property type="entry name" value="Jag_KH"/>
</dbReference>
<dbReference type="InterPro" id="IPR036867">
    <property type="entry name" value="R3H_dom_sf"/>
</dbReference>
<dbReference type="InterPro" id="IPR034079">
    <property type="entry name" value="R3H_KhpB"/>
</dbReference>
<keyword evidence="8" id="KW-0238">DNA-binding</keyword>